<feature type="transmembrane region" description="Helical" evidence="16">
    <location>
        <begin position="295"/>
        <end position="317"/>
    </location>
</feature>
<evidence type="ECO:0000259" key="17">
    <source>
        <dbReference type="Pfam" id="PF00361"/>
    </source>
</evidence>
<evidence type="ECO:0000256" key="2">
    <source>
        <dbReference type="ARBA" id="ARBA00012944"/>
    </source>
</evidence>
<keyword evidence="11 16" id="KW-0520">NAD</keyword>
<evidence type="ECO:0000256" key="5">
    <source>
        <dbReference type="ARBA" id="ARBA00022660"/>
    </source>
</evidence>
<dbReference type="GO" id="GO:0003954">
    <property type="term" value="F:NADH dehydrogenase activity"/>
    <property type="evidence" value="ECO:0007669"/>
    <property type="project" value="TreeGrafter"/>
</dbReference>
<comment type="catalytic activity">
    <reaction evidence="15 16">
        <text>a ubiquinone + NADH + 5 H(+)(in) = a ubiquinol + NAD(+) + 4 H(+)(out)</text>
        <dbReference type="Rhea" id="RHEA:29091"/>
        <dbReference type="Rhea" id="RHEA-COMP:9565"/>
        <dbReference type="Rhea" id="RHEA-COMP:9566"/>
        <dbReference type="ChEBI" id="CHEBI:15378"/>
        <dbReference type="ChEBI" id="CHEBI:16389"/>
        <dbReference type="ChEBI" id="CHEBI:17976"/>
        <dbReference type="ChEBI" id="CHEBI:57540"/>
        <dbReference type="ChEBI" id="CHEBI:57945"/>
        <dbReference type="EC" id="7.1.1.2"/>
    </reaction>
</comment>
<feature type="transmembrane region" description="Helical" evidence="16">
    <location>
        <begin position="87"/>
        <end position="106"/>
    </location>
</feature>
<evidence type="ECO:0000256" key="16">
    <source>
        <dbReference type="RuleBase" id="RU003404"/>
    </source>
</evidence>
<feature type="transmembrane region" description="Helical" evidence="16">
    <location>
        <begin position="419"/>
        <end position="441"/>
    </location>
</feature>
<feature type="domain" description="NADH-Ubiquinone oxidoreductase (complex I) chain 5 N-terminal" evidence="18">
    <location>
        <begin position="43"/>
        <end position="91"/>
    </location>
</feature>
<dbReference type="Pfam" id="PF00662">
    <property type="entry name" value="Proton_antipo_N"/>
    <property type="match status" value="1"/>
</dbReference>
<evidence type="ECO:0000256" key="8">
    <source>
        <dbReference type="ARBA" id="ARBA00022967"/>
    </source>
</evidence>
<geneLocation type="mitochondrion" evidence="20"/>
<proteinExistence type="inferred from homology"/>
<feature type="transmembrane region" description="Helical" evidence="16">
    <location>
        <begin position="376"/>
        <end position="398"/>
    </location>
</feature>
<feature type="transmembrane region" description="Helical" evidence="16">
    <location>
        <begin position="12"/>
        <end position="31"/>
    </location>
</feature>
<dbReference type="InterPro" id="IPR010934">
    <property type="entry name" value="NADH_DH_su5_C"/>
</dbReference>
<dbReference type="InterPro" id="IPR003945">
    <property type="entry name" value="NU5C-like"/>
</dbReference>
<feature type="transmembrane region" description="Helical" evidence="16">
    <location>
        <begin position="338"/>
        <end position="356"/>
    </location>
</feature>
<evidence type="ECO:0000256" key="6">
    <source>
        <dbReference type="ARBA" id="ARBA00022692"/>
    </source>
</evidence>
<reference evidence="20" key="1">
    <citation type="submission" date="2022-08" db="EMBL/GenBank/DDBJ databases">
        <title>The origin and diversification of pheretimoid megascolecid earthworms in the Japanese Archipelago revealed by mitogenomic phylogenetics.</title>
        <authorList>
            <person name="Sato C."/>
            <person name="Nendai N."/>
            <person name="Nagata N."/>
            <person name="Okuzaki Y."/>
            <person name="Ikeda H."/>
            <person name="Minamiya Y."/>
            <person name="Sota T."/>
        </authorList>
    </citation>
    <scope>NUCLEOTIDE SEQUENCE</scope>
    <source>
        <strain evidence="20">CS197</strain>
    </source>
</reference>
<accession>A0AA48K4C6</accession>
<dbReference type="GO" id="GO:0015990">
    <property type="term" value="P:electron transport coupled proton transport"/>
    <property type="evidence" value="ECO:0007669"/>
    <property type="project" value="TreeGrafter"/>
</dbReference>
<protein>
    <recommendedName>
        <fullName evidence="3 16">NADH-ubiquinone oxidoreductase chain 5</fullName>
        <ecNumber evidence="2 16">7.1.1.2</ecNumber>
    </recommendedName>
</protein>
<keyword evidence="10 16" id="KW-1133">Transmembrane helix</keyword>
<keyword evidence="6 16" id="KW-0812">Transmembrane</keyword>
<feature type="transmembrane region" description="Helical" evidence="16">
    <location>
        <begin position="271"/>
        <end position="289"/>
    </location>
</feature>
<evidence type="ECO:0000313" key="20">
    <source>
        <dbReference type="EMBL" id="BDQ44390.1"/>
    </source>
</evidence>
<evidence type="ECO:0000256" key="15">
    <source>
        <dbReference type="ARBA" id="ARBA00049551"/>
    </source>
</evidence>
<dbReference type="PANTHER" id="PTHR42829:SF2">
    <property type="entry name" value="NADH-UBIQUINONE OXIDOREDUCTASE CHAIN 5"/>
    <property type="match status" value="1"/>
</dbReference>
<keyword evidence="4 16" id="KW-0813">Transport</keyword>
<name>A0AA48K4C6_9ANNE</name>
<dbReference type="GO" id="GO:0005743">
    <property type="term" value="C:mitochondrial inner membrane"/>
    <property type="evidence" value="ECO:0007669"/>
    <property type="project" value="UniProtKB-SubCell"/>
</dbReference>
<keyword evidence="12 16" id="KW-0830">Ubiquinone</keyword>
<feature type="transmembrane region" description="Helical" evidence="16">
    <location>
        <begin position="51"/>
        <end position="75"/>
    </location>
</feature>
<dbReference type="EMBL" id="LC726565">
    <property type="protein sequence ID" value="BDQ44390.1"/>
    <property type="molecule type" value="Genomic_DNA"/>
</dbReference>
<comment type="similarity">
    <text evidence="16">Belongs to the complex I subunit 5 family.</text>
</comment>
<feature type="transmembrane region" description="Helical" evidence="16">
    <location>
        <begin position="246"/>
        <end position="264"/>
    </location>
</feature>
<dbReference type="PRINTS" id="PR01434">
    <property type="entry name" value="NADHDHGNASE5"/>
</dbReference>
<dbReference type="GO" id="GO:0008137">
    <property type="term" value="F:NADH dehydrogenase (ubiquinone) activity"/>
    <property type="evidence" value="ECO:0007669"/>
    <property type="project" value="UniProtKB-EC"/>
</dbReference>
<keyword evidence="13 16" id="KW-0496">Mitochondrion</keyword>
<keyword evidence="5" id="KW-0679">Respiratory chain</keyword>
<comment type="subcellular location">
    <subcellularLocation>
        <location evidence="1">Mitochondrion inner membrane</location>
        <topology evidence="1">Multi-pass membrane protein</topology>
    </subcellularLocation>
</comment>
<feature type="domain" description="NADH dehydrogenase subunit 5 C-terminal" evidence="19">
    <location>
        <begin position="392"/>
        <end position="571"/>
    </location>
</feature>
<dbReference type="EC" id="7.1.1.2" evidence="2 16"/>
<organism evidence="20">
    <name type="scientific">Amynthas habereri</name>
    <dbReference type="NCBI Taxonomy" id="585690"/>
    <lineage>
        <taxon>Eukaryota</taxon>
        <taxon>Metazoa</taxon>
        <taxon>Spiralia</taxon>
        <taxon>Lophotrochozoa</taxon>
        <taxon>Annelida</taxon>
        <taxon>Clitellata</taxon>
        <taxon>Oligochaeta</taxon>
        <taxon>Crassiclitellata</taxon>
        <taxon>Megascolecida</taxon>
        <taxon>Megascolecidae</taxon>
        <taxon>Amynthas</taxon>
    </lineage>
</organism>
<dbReference type="Pfam" id="PF06455">
    <property type="entry name" value="NADH5_C"/>
    <property type="match status" value="1"/>
</dbReference>
<dbReference type="InterPro" id="IPR001750">
    <property type="entry name" value="ND/Mrp_TM"/>
</dbReference>
<dbReference type="PANTHER" id="PTHR42829">
    <property type="entry name" value="NADH-UBIQUINONE OXIDOREDUCTASE CHAIN 5"/>
    <property type="match status" value="1"/>
</dbReference>
<evidence type="ECO:0000259" key="19">
    <source>
        <dbReference type="Pfam" id="PF06455"/>
    </source>
</evidence>
<keyword evidence="7" id="KW-0999">Mitochondrion inner membrane</keyword>
<evidence type="ECO:0000256" key="10">
    <source>
        <dbReference type="ARBA" id="ARBA00022989"/>
    </source>
</evidence>
<dbReference type="Pfam" id="PF00361">
    <property type="entry name" value="Proton_antipo_M"/>
    <property type="match status" value="1"/>
</dbReference>
<evidence type="ECO:0000256" key="13">
    <source>
        <dbReference type="ARBA" id="ARBA00023128"/>
    </source>
</evidence>
<evidence type="ECO:0000256" key="4">
    <source>
        <dbReference type="ARBA" id="ARBA00022448"/>
    </source>
</evidence>
<keyword evidence="14 16" id="KW-0472">Membrane</keyword>
<gene>
    <name evidence="20" type="primary">nad5</name>
</gene>
<feature type="transmembrane region" description="Helical" evidence="16">
    <location>
        <begin position="453"/>
        <end position="473"/>
    </location>
</feature>
<evidence type="ECO:0000259" key="18">
    <source>
        <dbReference type="Pfam" id="PF00662"/>
    </source>
</evidence>
<dbReference type="GO" id="GO:0042773">
    <property type="term" value="P:ATP synthesis coupled electron transport"/>
    <property type="evidence" value="ECO:0007669"/>
    <property type="project" value="InterPro"/>
</dbReference>
<dbReference type="InterPro" id="IPR001516">
    <property type="entry name" value="Proton_antipo_N"/>
</dbReference>
<evidence type="ECO:0000256" key="14">
    <source>
        <dbReference type="ARBA" id="ARBA00023136"/>
    </source>
</evidence>
<feature type="transmembrane region" description="Helical" evidence="16">
    <location>
        <begin position="215"/>
        <end position="234"/>
    </location>
</feature>
<keyword evidence="9" id="KW-0249">Electron transport</keyword>
<dbReference type="AlphaFoldDB" id="A0AA48K4C6"/>
<evidence type="ECO:0000256" key="11">
    <source>
        <dbReference type="ARBA" id="ARBA00023027"/>
    </source>
</evidence>
<evidence type="ECO:0000256" key="7">
    <source>
        <dbReference type="ARBA" id="ARBA00022792"/>
    </source>
</evidence>
<evidence type="ECO:0000256" key="3">
    <source>
        <dbReference type="ARBA" id="ARBA00021096"/>
    </source>
</evidence>
<evidence type="ECO:0000256" key="1">
    <source>
        <dbReference type="ARBA" id="ARBA00004448"/>
    </source>
</evidence>
<feature type="transmembrane region" description="Helical" evidence="16">
    <location>
        <begin position="555"/>
        <end position="571"/>
    </location>
</feature>
<feature type="transmembrane region" description="Helical" evidence="16">
    <location>
        <begin position="112"/>
        <end position="132"/>
    </location>
</feature>
<feature type="domain" description="NADH:quinone oxidoreductase/Mrp antiporter transmembrane" evidence="17">
    <location>
        <begin position="110"/>
        <end position="385"/>
    </location>
</feature>
<comment type="function">
    <text evidence="16">Core subunit of the mitochondrial membrane respiratory chain NADH dehydrogenase (Complex I) which catalyzes electron transfer from NADH through the respiratory chain, using ubiquinone as an electron acceptor. Essential for the catalytic activity and assembly of complex I.</text>
</comment>
<keyword evidence="8" id="KW-1278">Translocase</keyword>
<evidence type="ECO:0000256" key="9">
    <source>
        <dbReference type="ARBA" id="ARBA00022982"/>
    </source>
</evidence>
<evidence type="ECO:0000256" key="12">
    <source>
        <dbReference type="ARBA" id="ARBA00023075"/>
    </source>
</evidence>
<sequence>MFMQFKIHKQASMLMWMLFMLMAPLSIYMMLSNKTTLIEWTLFNISSTPIMMTLIIDPTGTMFSSTVLLISANVLQFSTIYMKDDKFIDRFTVLVLLFVLSMNMLIFFPHLMILLLGWDGLGLVSFILVIYYQNPKSLAAGMITALTNRIGDVMLLLSIAWTLNQGQWNIIHMWETNSFTWQTAAILLAAMTKSAQMPFSSWLPAAMAAPTPVSALVHSSTLVTAGVFLLIRFYPFLSSTTWFNQLLLLIAVSTTTMAGLSAMTECDMKKIIALSTLSQLGMMMAAMGLGMVNLAYFHMVTHALFKALLFICAGTLIHSHMHSQDLRWMGNITTQMPTTTSCFILANMALCGAPFMSGFYSKDMIVESSMFYSNNLIMLIIILFTVSLTSFYTMRFSLATIWGPSNCSPFIHLEESMPLTTPMLILSSMSIISGAALIWTMPMSQEPMTMTTTMKIMPTIMVIMGLLVAWYTNTYQMKNTPMMSLFPMMHHASCLMWFLVPLSSQFTMKMPMFISHNYLKSLDQSWLEMLGGQGMASSSFLASNSMMKMFNTKPVNYLMMSSILMVLTLTLL</sequence>